<evidence type="ECO:0000313" key="2">
    <source>
        <dbReference type="Proteomes" id="UP000736787"/>
    </source>
</evidence>
<protein>
    <submittedName>
        <fullName evidence="1">Uncharacterized protein</fullName>
    </submittedName>
</protein>
<dbReference type="AlphaFoldDB" id="A0A8T1JLV4"/>
<organism evidence="1 2">
    <name type="scientific">Phytophthora cactorum</name>
    <dbReference type="NCBI Taxonomy" id="29920"/>
    <lineage>
        <taxon>Eukaryota</taxon>
        <taxon>Sar</taxon>
        <taxon>Stramenopiles</taxon>
        <taxon>Oomycota</taxon>
        <taxon>Peronosporomycetes</taxon>
        <taxon>Peronosporales</taxon>
        <taxon>Peronosporaceae</taxon>
        <taxon>Phytophthora</taxon>
    </lineage>
</organism>
<dbReference type="EMBL" id="RCMK01001399">
    <property type="protein sequence ID" value="KAG2895059.1"/>
    <property type="molecule type" value="Genomic_DNA"/>
</dbReference>
<dbReference type="Proteomes" id="UP000736787">
    <property type="component" value="Unassembled WGS sequence"/>
</dbReference>
<gene>
    <name evidence="1" type="ORF">PC117_g23328</name>
</gene>
<proteinExistence type="predicted"/>
<comment type="caution">
    <text evidence="1">The sequence shown here is derived from an EMBL/GenBank/DDBJ whole genome shotgun (WGS) entry which is preliminary data.</text>
</comment>
<name>A0A8T1JLV4_9STRA</name>
<sequence length="70" mass="7790">MPRSPNTKDLPVSARLKIVWFLSDMATCMKLPRRAISEAGAIFGCHRNTVYKLWSGRTTIAVQQCSNPAP</sequence>
<accession>A0A8T1JLV4</accession>
<reference evidence="1" key="1">
    <citation type="submission" date="2018-10" db="EMBL/GenBank/DDBJ databases">
        <title>Effector identification in a new, highly contiguous assembly of the strawberry crown rot pathogen Phytophthora cactorum.</title>
        <authorList>
            <person name="Armitage A.D."/>
            <person name="Nellist C.F."/>
            <person name="Bates H."/>
            <person name="Vickerstaff R.J."/>
            <person name="Harrison R.J."/>
        </authorList>
    </citation>
    <scope>NUCLEOTIDE SEQUENCE</scope>
    <source>
        <strain evidence="1">4040</strain>
    </source>
</reference>
<evidence type="ECO:0000313" key="1">
    <source>
        <dbReference type="EMBL" id="KAG2895059.1"/>
    </source>
</evidence>